<name>A0A4U0XB72_9PEZI</name>
<dbReference type="FunFam" id="2.60.120.200:FF:000178">
    <property type="entry name" value="Glycoside hydrolase family 16 protein"/>
    <property type="match status" value="1"/>
</dbReference>
<feature type="transmembrane region" description="Helical" evidence="3">
    <location>
        <begin position="117"/>
        <end position="138"/>
    </location>
</feature>
<dbReference type="InterPro" id="IPR050546">
    <property type="entry name" value="Glycosyl_Hydrlase_16"/>
</dbReference>
<dbReference type="PANTHER" id="PTHR10963:SF55">
    <property type="entry name" value="GLYCOSIDE HYDROLASE FAMILY 16 PROTEIN"/>
    <property type="match status" value="1"/>
</dbReference>
<feature type="region of interest" description="Disordered" evidence="2">
    <location>
        <begin position="1"/>
        <end position="68"/>
    </location>
</feature>
<keyword evidence="3" id="KW-0812">Transmembrane</keyword>
<keyword evidence="3" id="KW-0472">Membrane</keyword>
<dbReference type="Pfam" id="PF00722">
    <property type="entry name" value="Glyco_hydro_16"/>
    <property type="match status" value="1"/>
</dbReference>
<feature type="domain" description="GH16" evidence="4">
    <location>
        <begin position="150"/>
        <end position="488"/>
    </location>
</feature>
<dbReference type="PANTHER" id="PTHR10963">
    <property type="entry name" value="GLYCOSYL HYDROLASE-RELATED"/>
    <property type="match status" value="1"/>
</dbReference>
<dbReference type="GO" id="GO:0005975">
    <property type="term" value="P:carbohydrate metabolic process"/>
    <property type="evidence" value="ECO:0007669"/>
    <property type="project" value="InterPro"/>
</dbReference>
<evidence type="ECO:0000259" key="4">
    <source>
        <dbReference type="PROSITE" id="PS51762"/>
    </source>
</evidence>
<dbReference type="SUPFAM" id="SSF49899">
    <property type="entry name" value="Concanavalin A-like lectins/glucanases"/>
    <property type="match status" value="1"/>
</dbReference>
<dbReference type="AlphaFoldDB" id="A0A4U0XB72"/>
<keyword evidence="6" id="KW-1185">Reference proteome</keyword>
<evidence type="ECO:0000256" key="1">
    <source>
        <dbReference type="ARBA" id="ARBA00006865"/>
    </source>
</evidence>
<evidence type="ECO:0000313" key="5">
    <source>
        <dbReference type="EMBL" id="TKA72463.1"/>
    </source>
</evidence>
<reference evidence="5 6" key="1">
    <citation type="submission" date="2017-03" db="EMBL/GenBank/DDBJ databases">
        <title>Genomes of endolithic fungi from Antarctica.</title>
        <authorList>
            <person name="Coleine C."/>
            <person name="Masonjones S."/>
            <person name="Stajich J.E."/>
        </authorList>
    </citation>
    <scope>NUCLEOTIDE SEQUENCE [LARGE SCALE GENOMIC DNA]</scope>
    <source>
        <strain evidence="5 6">CCFEE 5184</strain>
    </source>
</reference>
<dbReference type="EMBL" id="NAJQ01000308">
    <property type="protein sequence ID" value="TKA72463.1"/>
    <property type="molecule type" value="Genomic_DNA"/>
</dbReference>
<evidence type="ECO:0000256" key="2">
    <source>
        <dbReference type="SAM" id="MobiDB-lite"/>
    </source>
</evidence>
<protein>
    <recommendedName>
        <fullName evidence="4">GH16 domain-containing protein</fullName>
    </recommendedName>
</protein>
<dbReference type="InterPro" id="IPR000757">
    <property type="entry name" value="Beta-glucanase-like"/>
</dbReference>
<comment type="caution">
    <text evidence="5">The sequence shown here is derived from an EMBL/GenBank/DDBJ whole genome shotgun (WGS) entry which is preliminary data.</text>
</comment>
<dbReference type="InterPro" id="IPR013320">
    <property type="entry name" value="ConA-like_dom_sf"/>
</dbReference>
<proteinExistence type="inferred from homology"/>
<keyword evidence="3" id="KW-1133">Transmembrane helix</keyword>
<dbReference type="OrthoDB" id="4781at2759"/>
<evidence type="ECO:0000313" key="6">
    <source>
        <dbReference type="Proteomes" id="UP000309340"/>
    </source>
</evidence>
<gene>
    <name evidence="5" type="ORF">B0A55_06887</name>
</gene>
<dbReference type="PROSITE" id="PS51762">
    <property type="entry name" value="GH16_2"/>
    <property type="match status" value="1"/>
</dbReference>
<dbReference type="GO" id="GO:0004553">
    <property type="term" value="F:hydrolase activity, hydrolyzing O-glycosyl compounds"/>
    <property type="evidence" value="ECO:0007669"/>
    <property type="project" value="InterPro"/>
</dbReference>
<accession>A0A4U0XB72</accession>
<sequence>MGLFSKKAAAAVEQPTTSTAETSRGNSSDASQRNTQPSTTYGFQANPFATPQSSRTTTQEKPEQAGYYSQRVQTRSYVSRRRKFQSARLKEGELDEKPWLLGNDDPNYKRKRIERGIFWGCVGLGFVFGGAICAFEYLSVSTGTFCMFLEDEFHNINPSTWNYEIQRGGFGTGSFEWTTNDPKNAYTDAEGLHIVPTLTTESTDITPAQIDDGYVLNLTTAKTCTSDDYTMCSIRSNQTAGTIINPVRSARLTTKGKQSIKYGRVEVTAKMPQGDWLWPAIWMMPEQDTYGPWPQSGEIDIAESKGNSPLNYTDGRDAVISTLHWGPSTSTDAFWRTSGKHALKRSDYSEAFHVYGLEWSEKYLFMYIDSRLLQVFFIKFTHGPSSMWNRGKFGETLVNKSALADPWSQTGMDNTPFDQSFYLILNVAVGGTNGYFKDGVGNKPWGDASLMAPKEFWQASNIWLPTWGEGAKRGMTVQSLKMYKEGVC</sequence>
<dbReference type="Proteomes" id="UP000309340">
    <property type="component" value="Unassembled WGS sequence"/>
</dbReference>
<dbReference type="STRING" id="329884.A0A4U0XB72"/>
<organism evidence="5 6">
    <name type="scientific">Friedmanniomyces simplex</name>
    <dbReference type="NCBI Taxonomy" id="329884"/>
    <lineage>
        <taxon>Eukaryota</taxon>
        <taxon>Fungi</taxon>
        <taxon>Dikarya</taxon>
        <taxon>Ascomycota</taxon>
        <taxon>Pezizomycotina</taxon>
        <taxon>Dothideomycetes</taxon>
        <taxon>Dothideomycetidae</taxon>
        <taxon>Mycosphaerellales</taxon>
        <taxon>Teratosphaeriaceae</taxon>
        <taxon>Friedmanniomyces</taxon>
    </lineage>
</organism>
<evidence type="ECO:0000256" key="3">
    <source>
        <dbReference type="SAM" id="Phobius"/>
    </source>
</evidence>
<feature type="compositionally biased region" description="Polar residues" evidence="2">
    <location>
        <begin position="14"/>
        <end position="57"/>
    </location>
</feature>
<dbReference type="Gene3D" id="2.60.120.200">
    <property type="match status" value="1"/>
</dbReference>
<comment type="similarity">
    <text evidence="1">Belongs to the glycosyl hydrolase 16 family.</text>
</comment>